<keyword evidence="2" id="KW-0812">Transmembrane</keyword>
<name>N1PK83_DOTSN</name>
<reference evidence="5" key="1">
    <citation type="journal article" date="2012" name="PLoS Genet.">
        <title>The genomes of the fungal plant pathogens Cladosporium fulvum and Dothistroma septosporum reveal adaptation to different hosts and lifestyles but also signatures of common ancestry.</title>
        <authorList>
            <person name="de Wit P.J.G.M."/>
            <person name="van der Burgt A."/>
            <person name="Oekmen B."/>
            <person name="Stergiopoulos I."/>
            <person name="Abd-Elsalam K.A."/>
            <person name="Aerts A.L."/>
            <person name="Bahkali A.H."/>
            <person name="Beenen H.G."/>
            <person name="Chettri P."/>
            <person name="Cox M.P."/>
            <person name="Datema E."/>
            <person name="de Vries R.P."/>
            <person name="Dhillon B."/>
            <person name="Ganley A.R."/>
            <person name="Griffiths S.A."/>
            <person name="Guo Y."/>
            <person name="Hamelin R.C."/>
            <person name="Henrissat B."/>
            <person name="Kabir M.S."/>
            <person name="Jashni M.K."/>
            <person name="Kema G."/>
            <person name="Klaubauf S."/>
            <person name="Lapidus A."/>
            <person name="Levasseur A."/>
            <person name="Lindquist E."/>
            <person name="Mehrabi R."/>
            <person name="Ohm R.A."/>
            <person name="Owen T.J."/>
            <person name="Salamov A."/>
            <person name="Schwelm A."/>
            <person name="Schijlen E."/>
            <person name="Sun H."/>
            <person name="van den Burg H.A."/>
            <person name="van Ham R.C.H.J."/>
            <person name="Zhang S."/>
            <person name="Goodwin S.B."/>
            <person name="Grigoriev I.V."/>
            <person name="Collemare J."/>
            <person name="Bradshaw R.E."/>
        </authorList>
    </citation>
    <scope>NUCLEOTIDE SEQUENCE [LARGE SCALE GENOMIC DNA]</scope>
    <source>
        <strain evidence="5">NZE10 / CBS 128990</strain>
    </source>
</reference>
<accession>N1PK83</accession>
<feature type="region of interest" description="Disordered" evidence="1">
    <location>
        <begin position="308"/>
        <end position="374"/>
    </location>
</feature>
<feature type="chain" id="PRO_5004109169" evidence="3">
    <location>
        <begin position="21"/>
        <end position="374"/>
    </location>
</feature>
<dbReference type="AlphaFoldDB" id="N1PK83"/>
<evidence type="ECO:0000256" key="1">
    <source>
        <dbReference type="SAM" id="MobiDB-lite"/>
    </source>
</evidence>
<protein>
    <submittedName>
        <fullName evidence="4">Uncharacterized protein</fullName>
    </submittedName>
</protein>
<feature type="compositionally biased region" description="Low complexity" evidence="1">
    <location>
        <begin position="321"/>
        <end position="331"/>
    </location>
</feature>
<dbReference type="eggNOG" id="ENOG502SP80">
    <property type="taxonomic scope" value="Eukaryota"/>
</dbReference>
<evidence type="ECO:0000256" key="2">
    <source>
        <dbReference type="SAM" id="Phobius"/>
    </source>
</evidence>
<dbReference type="OrthoDB" id="4148662at2759"/>
<keyword evidence="3" id="KW-0732">Signal</keyword>
<organism evidence="4 5">
    <name type="scientific">Dothistroma septosporum (strain NZE10 / CBS 128990)</name>
    <name type="common">Red band needle blight fungus</name>
    <name type="synonym">Mycosphaerella pini</name>
    <dbReference type="NCBI Taxonomy" id="675120"/>
    <lineage>
        <taxon>Eukaryota</taxon>
        <taxon>Fungi</taxon>
        <taxon>Dikarya</taxon>
        <taxon>Ascomycota</taxon>
        <taxon>Pezizomycotina</taxon>
        <taxon>Dothideomycetes</taxon>
        <taxon>Dothideomycetidae</taxon>
        <taxon>Mycosphaerellales</taxon>
        <taxon>Mycosphaerellaceae</taxon>
        <taxon>Dothistroma</taxon>
    </lineage>
</organism>
<dbReference type="HOGENOM" id="CLU_060770_0_0_1"/>
<feature type="signal peptide" evidence="3">
    <location>
        <begin position="1"/>
        <end position="20"/>
    </location>
</feature>
<evidence type="ECO:0000313" key="4">
    <source>
        <dbReference type="EMBL" id="EME42524.1"/>
    </source>
</evidence>
<keyword evidence="5" id="KW-1185">Reference proteome</keyword>
<keyword evidence="2" id="KW-0472">Membrane</keyword>
<dbReference type="Proteomes" id="UP000016933">
    <property type="component" value="Unassembled WGS sequence"/>
</dbReference>
<sequence>MARRVTFARVLVLLAAVVHGQQQCYFGPGAENRGPDNLIPCMSTGSSACCLQGDTCLSGNACFNYPSGNVYQYGCTDISYSDETCPYKCGFNTTKSPWTALEYCNDVQGASDNWICHGPESCGCEWPFSEGMLELDPRGCRAMGSDALVALYAPSQLAPYISLPVTAGGSTGYYSPTVSSGSSTWVVTAIPGYTPLVISQLTTYREPPTTRRQVAPGVTPDSSTYASALTWTDTRPGSLSATISSSATFSLSATPTTFPSLAASTSHSSTLSTGSKVGIGVGVAGGVCLIASLLLIVVLMHRRHKKQAQSVLSPPPPQWPQSPYMQQAPRYPAYPPYQAPEGETPVSPKPSVSAGPNAPPSELAGEARLMTHEM</sequence>
<dbReference type="EMBL" id="KB446541">
    <property type="protein sequence ID" value="EME42524.1"/>
    <property type="molecule type" value="Genomic_DNA"/>
</dbReference>
<evidence type="ECO:0000313" key="5">
    <source>
        <dbReference type="Proteomes" id="UP000016933"/>
    </source>
</evidence>
<dbReference type="OMA" id="GCNDPTY"/>
<evidence type="ECO:0000256" key="3">
    <source>
        <dbReference type="SAM" id="SignalP"/>
    </source>
</evidence>
<reference evidence="4 5" key="2">
    <citation type="journal article" date="2012" name="PLoS Pathog.">
        <title>Diverse lifestyles and strategies of plant pathogenesis encoded in the genomes of eighteen Dothideomycetes fungi.</title>
        <authorList>
            <person name="Ohm R.A."/>
            <person name="Feau N."/>
            <person name="Henrissat B."/>
            <person name="Schoch C.L."/>
            <person name="Horwitz B.A."/>
            <person name="Barry K.W."/>
            <person name="Condon B.J."/>
            <person name="Copeland A.C."/>
            <person name="Dhillon B."/>
            <person name="Glaser F."/>
            <person name="Hesse C.N."/>
            <person name="Kosti I."/>
            <person name="LaButti K."/>
            <person name="Lindquist E.A."/>
            <person name="Lucas S."/>
            <person name="Salamov A.A."/>
            <person name="Bradshaw R.E."/>
            <person name="Ciuffetti L."/>
            <person name="Hamelin R.C."/>
            <person name="Kema G.H.J."/>
            <person name="Lawrence C."/>
            <person name="Scott J.A."/>
            <person name="Spatafora J.W."/>
            <person name="Turgeon B.G."/>
            <person name="de Wit P.J.G.M."/>
            <person name="Zhong S."/>
            <person name="Goodwin S.B."/>
            <person name="Grigoriev I.V."/>
        </authorList>
    </citation>
    <scope>NUCLEOTIDE SEQUENCE [LARGE SCALE GENOMIC DNA]</scope>
    <source>
        <strain evidence="5">NZE10 / CBS 128990</strain>
    </source>
</reference>
<proteinExistence type="predicted"/>
<keyword evidence="2" id="KW-1133">Transmembrane helix</keyword>
<gene>
    <name evidence="4" type="ORF">DOTSEDRAFT_26109</name>
</gene>
<feature type="transmembrane region" description="Helical" evidence="2">
    <location>
        <begin position="277"/>
        <end position="300"/>
    </location>
</feature>
<dbReference type="STRING" id="675120.N1PK83"/>